<dbReference type="GO" id="GO:0052692">
    <property type="term" value="F:raffinose alpha-galactosidase activity"/>
    <property type="evidence" value="ECO:0007669"/>
    <property type="project" value="TreeGrafter"/>
</dbReference>
<dbReference type="PANTHER" id="PTHR31268">
    <property type="match status" value="1"/>
</dbReference>
<evidence type="ECO:0000256" key="1">
    <source>
        <dbReference type="ARBA" id="ARBA00023277"/>
    </source>
</evidence>
<evidence type="ECO:0000313" key="2">
    <source>
        <dbReference type="EMBL" id="RDX63591.1"/>
    </source>
</evidence>
<accession>A0A371EC42</accession>
<dbReference type="Pfam" id="PF05691">
    <property type="entry name" value="Raffinose_syn"/>
    <property type="match status" value="1"/>
</dbReference>
<dbReference type="AlphaFoldDB" id="A0A371EC42"/>
<keyword evidence="3" id="KW-1185">Reference proteome</keyword>
<keyword evidence="1" id="KW-0119">Carbohydrate metabolism</keyword>
<reference evidence="2" key="1">
    <citation type="submission" date="2018-05" db="EMBL/GenBank/DDBJ databases">
        <title>Draft genome of Mucuna pruriens seed.</title>
        <authorList>
            <person name="Nnadi N.E."/>
            <person name="Vos R."/>
            <person name="Hasami M.H."/>
            <person name="Devisetty U.K."/>
            <person name="Aguiy J.C."/>
        </authorList>
    </citation>
    <scope>NUCLEOTIDE SEQUENCE [LARGE SCALE GENOMIC DNA]</scope>
    <source>
        <strain evidence="2">JCA_2017</strain>
    </source>
</reference>
<protein>
    <submittedName>
        <fullName evidence="2">Galactinol--sucrose galactosyltransferase 2</fullName>
    </submittedName>
</protein>
<dbReference type="Proteomes" id="UP000257109">
    <property type="component" value="Unassembled WGS sequence"/>
</dbReference>
<dbReference type="STRING" id="157652.A0A371EC42"/>
<keyword evidence="2" id="KW-0808">Transferase</keyword>
<feature type="non-terminal residue" evidence="2">
    <location>
        <position position="1"/>
    </location>
</feature>
<sequence>MEPEQIFESSAGWCKTEKKTRVHDTSPSTLTGSSCAFVVDLITQVTGAEWLGETIIYAYKSGEAVWLPKATTTIALRVKGKGRFGIYSSQSPLKCVVGGTEADFSYDSWTGLTTFSIPFPLEEMYRWSIEIQ</sequence>
<feature type="non-terminal residue" evidence="2">
    <location>
        <position position="132"/>
    </location>
</feature>
<keyword evidence="2" id="KW-0328">Glycosyltransferase</keyword>
<dbReference type="PANTHER" id="PTHR31268:SF32">
    <property type="entry name" value="GALACTINOL--SUCROSE GALACTOSYLTRANSFERASE 2-RELATED"/>
    <property type="match status" value="1"/>
</dbReference>
<evidence type="ECO:0000313" key="3">
    <source>
        <dbReference type="Proteomes" id="UP000257109"/>
    </source>
</evidence>
<proteinExistence type="predicted"/>
<dbReference type="EMBL" id="QJKJ01014815">
    <property type="protein sequence ID" value="RDX63591.1"/>
    <property type="molecule type" value="Genomic_DNA"/>
</dbReference>
<dbReference type="InterPro" id="IPR008811">
    <property type="entry name" value="Glycosyl_hydrolases_36"/>
</dbReference>
<name>A0A371EC42_MUCPR</name>
<comment type="caution">
    <text evidence="2">The sequence shown here is derived from an EMBL/GenBank/DDBJ whole genome shotgun (WGS) entry which is preliminary data.</text>
</comment>
<organism evidence="2 3">
    <name type="scientific">Mucuna pruriens</name>
    <name type="common">Velvet bean</name>
    <name type="synonym">Dolichos pruriens</name>
    <dbReference type="NCBI Taxonomy" id="157652"/>
    <lineage>
        <taxon>Eukaryota</taxon>
        <taxon>Viridiplantae</taxon>
        <taxon>Streptophyta</taxon>
        <taxon>Embryophyta</taxon>
        <taxon>Tracheophyta</taxon>
        <taxon>Spermatophyta</taxon>
        <taxon>Magnoliopsida</taxon>
        <taxon>eudicotyledons</taxon>
        <taxon>Gunneridae</taxon>
        <taxon>Pentapetalae</taxon>
        <taxon>rosids</taxon>
        <taxon>fabids</taxon>
        <taxon>Fabales</taxon>
        <taxon>Fabaceae</taxon>
        <taxon>Papilionoideae</taxon>
        <taxon>50 kb inversion clade</taxon>
        <taxon>NPAAA clade</taxon>
        <taxon>indigoferoid/millettioid clade</taxon>
        <taxon>Phaseoleae</taxon>
        <taxon>Mucuna</taxon>
    </lineage>
</organism>
<dbReference type="GO" id="GO:0016757">
    <property type="term" value="F:glycosyltransferase activity"/>
    <property type="evidence" value="ECO:0007669"/>
    <property type="project" value="UniProtKB-KW"/>
</dbReference>
<gene>
    <name evidence="2" type="primary">RFS2</name>
    <name evidence="2" type="ORF">CR513_57962</name>
</gene>
<dbReference type="OrthoDB" id="785793at2759"/>